<evidence type="ECO:0000313" key="3">
    <source>
        <dbReference type="EMBL" id="SUZ74005.1"/>
    </source>
</evidence>
<gene>
    <name evidence="3" type="ORF">METZ01_LOCUS26859</name>
</gene>
<dbReference type="Gene3D" id="3.20.20.100">
    <property type="entry name" value="NADP-dependent oxidoreductase domain"/>
    <property type="match status" value="1"/>
</dbReference>
<protein>
    <recommendedName>
        <fullName evidence="2">NADP-dependent oxidoreductase domain-containing protein</fullName>
    </recommendedName>
</protein>
<dbReference type="InterPro" id="IPR036812">
    <property type="entry name" value="NAD(P)_OxRdtase_dom_sf"/>
</dbReference>
<organism evidence="3">
    <name type="scientific">marine metagenome</name>
    <dbReference type="NCBI Taxonomy" id="408172"/>
    <lineage>
        <taxon>unclassified sequences</taxon>
        <taxon>metagenomes</taxon>
        <taxon>ecological metagenomes</taxon>
    </lineage>
</organism>
<dbReference type="PANTHER" id="PTHR43625:SF40">
    <property type="entry name" value="ALDO-KETO REDUCTASE YAKC [NADP(+)]"/>
    <property type="match status" value="1"/>
</dbReference>
<dbReference type="InterPro" id="IPR050791">
    <property type="entry name" value="Aldo-Keto_reductase"/>
</dbReference>
<reference evidence="3" key="1">
    <citation type="submission" date="2018-05" db="EMBL/GenBank/DDBJ databases">
        <authorList>
            <person name="Lanie J.A."/>
            <person name="Ng W.-L."/>
            <person name="Kazmierczak K.M."/>
            <person name="Andrzejewski T.M."/>
            <person name="Davidsen T.M."/>
            <person name="Wayne K.J."/>
            <person name="Tettelin H."/>
            <person name="Glass J.I."/>
            <person name="Rusch D."/>
            <person name="Podicherti R."/>
            <person name="Tsui H.-C.T."/>
            <person name="Winkler M.E."/>
        </authorList>
    </citation>
    <scope>NUCLEOTIDE SEQUENCE</scope>
</reference>
<accession>A0A381Q3T2</accession>
<dbReference type="InterPro" id="IPR023210">
    <property type="entry name" value="NADP_OxRdtase_dom"/>
</dbReference>
<dbReference type="AlphaFoldDB" id="A0A381Q3T2"/>
<keyword evidence="1" id="KW-0560">Oxidoreductase</keyword>
<sequence>MKTRKLGLGGPEVSAIGLGGMSFAGFFGPTNKAESFECLDAARDHGITFLDTAEMYGKGLSEELIGEYQQVRGHNFKIATKGGIIIGGKRGETDNSEKALRKALEGSLKRLRLEHVELYYIHRRDFSIEIEDVAVTLAKFKREGKIGGFGFSEIAPTSLRRAHAVHPVTAVQNEYSLWTRYPELGMLQTCRELGVTFVPFSPLARGMLTNSYPVPAKFPETDFRINMPRFLEPNFSANCKLISAFRDFARSRGWSTTEVALAWVLDQGEHLVPIPGTRSAAHLKEWVGASEINFSKEDQAEIERILPVGFAHGDRYSDEQIVGVERYC</sequence>
<dbReference type="PANTHER" id="PTHR43625">
    <property type="entry name" value="AFLATOXIN B1 ALDEHYDE REDUCTASE"/>
    <property type="match status" value="1"/>
</dbReference>
<evidence type="ECO:0000256" key="1">
    <source>
        <dbReference type="ARBA" id="ARBA00023002"/>
    </source>
</evidence>
<dbReference type="Pfam" id="PF00248">
    <property type="entry name" value="Aldo_ket_red"/>
    <property type="match status" value="1"/>
</dbReference>
<feature type="domain" description="NADP-dependent oxidoreductase" evidence="2">
    <location>
        <begin position="15"/>
        <end position="305"/>
    </location>
</feature>
<dbReference type="SUPFAM" id="SSF51430">
    <property type="entry name" value="NAD(P)-linked oxidoreductase"/>
    <property type="match status" value="1"/>
</dbReference>
<dbReference type="GO" id="GO:0005737">
    <property type="term" value="C:cytoplasm"/>
    <property type="evidence" value="ECO:0007669"/>
    <property type="project" value="TreeGrafter"/>
</dbReference>
<proteinExistence type="predicted"/>
<dbReference type="EMBL" id="UINC01001196">
    <property type="protein sequence ID" value="SUZ74005.1"/>
    <property type="molecule type" value="Genomic_DNA"/>
</dbReference>
<name>A0A381Q3T2_9ZZZZ</name>
<dbReference type="GO" id="GO:0016491">
    <property type="term" value="F:oxidoreductase activity"/>
    <property type="evidence" value="ECO:0007669"/>
    <property type="project" value="UniProtKB-KW"/>
</dbReference>
<evidence type="ECO:0000259" key="2">
    <source>
        <dbReference type="Pfam" id="PF00248"/>
    </source>
</evidence>